<accession>A0A645GWK5</accession>
<organism evidence="1">
    <name type="scientific">bioreactor metagenome</name>
    <dbReference type="NCBI Taxonomy" id="1076179"/>
    <lineage>
        <taxon>unclassified sequences</taxon>
        <taxon>metagenomes</taxon>
        <taxon>ecological metagenomes</taxon>
    </lineage>
</organism>
<gene>
    <name evidence="1" type="ORF">SDC9_178551</name>
</gene>
<proteinExistence type="predicted"/>
<reference evidence="1" key="1">
    <citation type="submission" date="2019-08" db="EMBL/GenBank/DDBJ databases">
        <authorList>
            <person name="Kucharzyk K."/>
            <person name="Murdoch R.W."/>
            <person name="Higgins S."/>
            <person name="Loffler F."/>
        </authorList>
    </citation>
    <scope>NUCLEOTIDE SEQUENCE</scope>
</reference>
<dbReference type="AlphaFoldDB" id="A0A645GWK5"/>
<comment type="caution">
    <text evidence="1">The sequence shown here is derived from an EMBL/GenBank/DDBJ whole genome shotgun (WGS) entry which is preliminary data.</text>
</comment>
<sequence>MSGNRKVVARQQDDVFVNARIIQYSFRTVAYDIQRGLYPVVTGYPEMNHVPGIHVFVSYIARAVSVLFRLVIKPLVYVDMQFQVSKFGMARRNSHFQ</sequence>
<name>A0A645GWK5_9ZZZZ</name>
<dbReference type="EMBL" id="VSSQ01082465">
    <property type="protein sequence ID" value="MPN31077.1"/>
    <property type="molecule type" value="Genomic_DNA"/>
</dbReference>
<evidence type="ECO:0000313" key="1">
    <source>
        <dbReference type="EMBL" id="MPN31077.1"/>
    </source>
</evidence>
<protein>
    <submittedName>
        <fullName evidence="1">Uncharacterized protein</fullName>
    </submittedName>
</protein>